<gene>
    <name evidence="1" type="ORF">S01H1_50121</name>
</gene>
<dbReference type="EMBL" id="BARS01032279">
    <property type="protein sequence ID" value="GAG27110.1"/>
    <property type="molecule type" value="Genomic_DNA"/>
</dbReference>
<organism evidence="1">
    <name type="scientific">marine sediment metagenome</name>
    <dbReference type="NCBI Taxonomy" id="412755"/>
    <lineage>
        <taxon>unclassified sequences</taxon>
        <taxon>metagenomes</taxon>
        <taxon>ecological metagenomes</taxon>
    </lineage>
</organism>
<dbReference type="InterPro" id="IPR031451">
    <property type="entry name" value="MqsR_toxin"/>
</dbReference>
<reference evidence="1" key="1">
    <citation type="journal article" date="2014" name="Front. Microbiol.">
        <title>High frequency of phylogenetically diverse reductive dehalogenase-homologous genes in deep subseafloor sedimentary metagenomes.</title>
        <authorList>
            <person name="Kawai M."/>
            <person name="Futagami T."/>
            <person name="Toyoda A."/>
            <person name="Takaki Y."/>
            <person name="Nishi S."/>
            <person name="Hori S."/>
            <person name="Arai W."/>
            <person name="Tsubouchi T."/>
            <person name="Morono Y."/>
            <person name="Uchiyama I."/>
            <person name="Ito T."/>
            <person name="Fujiyama A."/>
            <person name="Inagaki F."/>
            <person name="Takami H."/>
        </authorList>
    </citation>
    <scope>NUCLEOTIDE SEQUENCE</scope>
    <source>
        <strain evidence="1">Expedition CK06-06</strain>
    </source>
</reference>
<dbReference type="GO" id="GO:0017148">
    <property type="term" value="P:negative regulation of translation"/>
    <property type="evidence" value="ECO:0007669"/>
    <property type="project" value="InterPro"/>
</dbReference>
<dbReference type="Gene3D" id="3.30.2310.40">
    <property type="match status" value="1"/>
</dbReference>
<evidence type="ECO:0000313" key="1">
    <source>
        <dbReference type="EMBL" id="GAG27110.1"/>
    </source>
</evidence>
<dbReference type="GO" id="GO:0044010">
    <property type="term" value="P:single-species biofilm formation"/>
    <property type="evidence" value="ECO:0007669"/>
    <property type="project" value="InterPro"/>
</dbReference>
<comment type="caution">
    <text evidence="1">The sequence shown here is derived from an EMBL/GenBank/DDBJ whole genome shotgun (WGS) entry which is preliminary data.</text>
</comment>
<dbReference type="InterPro" id="IPR038493">
    <property type="entry name" value="MqsR_sf"/>
</dbReference>
<dbReference type="GO" id="GO:0009372">
    <property type="term" value="P:quorum sensing"/>
    <property type="evidence" value="ECO:0007669"/>
    <property type="project" value="InterPro"/>
</dbReference>
<protein>
    <recommendedName>
        <fullName evidence="2">Toxin</fullName>
    </recommendedName>
</protein>
<proteinExistence type="predicted"/>
<dbReference type="Pfam" id="PF15723">
    <property type="entry name" value="MqsR_toxin"/>
    <property type="match status" value="1"/>
</dbReference>
<name>X0W907_9ZZZZ</name>
<dbReference type="AlphaFoldDB" id="X0W907"/>
<accession>X0W907</accession>
<evidence type="ECO:0008006" key="2">
    <source>
        <dbReference type="Google" id="ProtNLM"/>
    </source>
</evidence>
<sequence>MRISTESEVRSFLLSVKYAIQDRNWRLSWSRPKNKATIAELGMDFEDIAYEIESLSVTNYHKGPSKDKEFEGDVWEFGKAVAGKEVYIKLKLVGDQRQQIVNVISFHFSESPLSYPFKQSFKNI</sequence>